<evidence type="ECO:0000313" key="2">
    <source>
        <dbReference type="Proteomes" id="UP000198534"/>
    </source>
</evidence>
<dbReference type="STRING" id="1048340.SAMN05444487_110102"/>
<dbReference type="Pfam" id="PF06962">
    <property type="entry name" value="rRNA_methylase"/>
    <property type="match status" value="1"/>
</dbReference>
<dbReference type="RefSeq" id="WP_091740565.1">
    <property type="nucleotide sequence ID" value="NZ_FNNQ01000010.1"/>
</dbReference>
<dbReference type="CDD" id="cd02440">
    <property type="entry name" value="AdoMet_MTases"/>
    <property type="match status" value="1"/>
</dbReference>
<organism evidence="1 2">
    <name type="scientific">Marininema mesophilum</name>
    <dbReference type="NCBI Taxonomy" id="1048340"/>
    <lineage>
        <taxon>Bacteria</taxon>
        <taxon>Bacillati</taxon>
        <taxon>Bacillota</taxon>
        <taxon>Bacilli</taxon>
        <taxon>Bacillales</taxon>
        <taxon>Thermoactinomycetaceae</taxon>
        <taxon>Marininema</taxon>
    </lineage>
</organism>
<gene>
    <name evidence="1" type="ORF">SAMN05444487_110102</name>
</gene>
<dbReference type="SUPFAM" id="SSF53335">
    <property type="entry name" value="S-adenosyl-L-methionine-dependent methyltransferases"/>
    <property type="match status" value="1"/>
</dbReference>
<name>A0A1H2Z361_9BACL</name>
<proteinExistence type="predicted"/>
<dbReference type="InterPro" id="IPR029063">
    <property type="entry name" value="SAM-dependent_MTases_sf"/>
</dbReference>
<dbReference type="AlphaFoldDB" id="A0A1H2Z361"/>
<dbReference type="Proteomes" id="UP000198534">
    <property type="component" value="Unassembled WGS sequence"/>
</dbReference>
<keyword evidence="1" id="KW-0808">Transferase</keyword>
<dbReference type="GO" id="GO:0032259">
    <property type="term" value="P:methylation"/>
    <property type="evidence" value="ECO:0007669"/>
    <property type="project" value="UniProtKB-KW"/>
</dbReference>
<keyword evidence="2" id="KW-1185">Reference proteome</keyword>
<dbReference type="PANTHER" id="PTHR35276:SF1">
    <property type="entry name" value="TRNA (MNM(5)S(2)U34)-METHYLTRANSFERASE, CHLOROPLASTIC"/>
    <property type="match status" value="1"/>
</dbReference>
<keyword evidence="1" id="KW-0489">Methyltransferase</keyword>
<dbReference type="EMBL" id="FNNQ01000010">
    <property type="protein sequence ID" value="SDX11860.1"/>
    <property type="molecule type" value="Genomic_DNA"/>
</dbReference>
<sequence length="192" mass="20787">MNVASILSFTHTLVKDSLFPGAIAIDATAGNGHDTLFLAQTVGAEGHVFTYDIQAQALEITHRRLQEVNLADRVSLIHRGHHHMAESLTEVNVTQVHAIMFNLGYLPKGDPGVTTLPVTTLSAIQQSLDLLAPGGTLTLVLYTGHPGGNEEATAVLHQLESLDARCFDTAHYQLLNRNQAPSLAIVRKKEHC</sequence>
<protein>
    <submittedName>
        <fullName evidence="1">Putative rRNA methylase</fullName>
    </submittedName>
</protein>
<dbReference type="InterPro" id="IPR010719">
    <property type="entry name" value="MnmM_MeTrfase"/>
</dbReference>
<evidence type="ECO:0000313" key="1">
    <source>
        <dbReference type="EMBL" id="SDX11860.1"/>
    </source>
</evidence>
<dbReference type="Gene3D" id="3.40.50.150">
    <property type="entry name" value="Vaccinia Virus protein VP39"/>
    <property type="match status" value="1"/>
</dbReference>
<dbReference type="GO" id="GO:0008168">
    <property type="term" value="F:methyltransferase activity"/>
    <property type="evidence" value="ECO:0007669"/>
    <property type="project" value="UniProtKB-KW"/>
</dbReference>
<reference evidence="1 2" key="1">
    <citation type="submission" date="2016-10" db="EMBL/GenBank/DDBJ databases">
        <authorList>
            <person name="de Groot N.N."/>
        </authorList>
    </citation>
    <scope>NUCLEOTIDE SEQUENCE [LARGE SCALE GENOMIC DNA]</scope>
    <source>
        <strain evidence="1 2">DSM 45610</strain>
    </source>
</reference>
<dbReference type="OrthoDB" id="9792989at2"/>
<dbReference type="PANTHER" id="PTHR35276">
    <property type="entry name" value="S-ADENOSYL-L-METHIONINE-DEPENDENT METHYLTRANSFERASES SUPERFAMILY PROTEIN"/>
    <property type="match status" value="1"/>
</dbReference>
<accession>A0A1H2Z361</accession>